<dbReference type="Proteomes" id="UP001242480">
    <property type="component" value="Unassembled WGS sequence"/>
</dbReference>
<dbReference type="SUPFAM" id="SSF46785">
    <property type="entry name" value="Winged helix' DNA-binding domain"/>
    <property type="match status" value="1"/>
</dbReference>
<dbReference type="SUPFAM" id="SSF53850">
    <property type="entry name" value="Periplasmic binding protein-like II"/>
    <property type="match status" value="1"/>
</dbReference>
<keyword evidence="3 6" id="KW-0238">DNA-binding</keyword>
<dbReference type="RefSeq" id="WP_307275694.1">
    <property type="nucleotide sequence ID" value="NZ_JAUSVX010000008.1"/>
</dbReference>
<feature type="domain" description="HTH lysR-type" evidence="5">
    <location>
        <begin position="10"/>
        <end position="67"/>
    </location>
</feature>
<proteinExistence type="inferred from homology"/>
<keyword evidence="7" id="KW-1185">Reference proteome</keyword>
<reference evidence="6 7" key="1">
    <citation type="submission" date="2023-07" db="EMBL/GenBank/DDBJ databases">
        <title>Genomic Encyclopedia of Type Strains, Phase IV (KMG-IV): sequencing the most valuable type-strain genomes for metagenomic binning, comparative biology and taxonomic classification.</title>
        <authorList>
            <person name="Goeker M."/>
        </authorList>
    </citation>
    <scope>NUCLEOTIDE SEQUENCE [LARGE SCALE GENOMIC DNA]</scope>
    <source>
        <strain evidence="6 7">DSM 19619</strain>
    </source>
</reference>
<dbReference type="GO" id="GO:0003677">
    <property type="term" value="F:DNA binding"/>
    <property type="evidence" value="ECO:0007669"/>
    <property type="project" value="UniProtKB-KW"/>
</dbReference>
<dbReference type="Pfam" id="PF03466">
    <property type="entry name" value="LysR_substrate"/>
    <property type="match status" value="1"/>
</dbReference>
<dbReference type="InterPro" id="IPR000847">
    <property type="entry name" value="LysR_HTH_N"/>
</dbReference>
<evidence type="ECO:0000256" key="1">
    <source>
        <dbReference type="ARBA" id="ARBA00009437"/>
    </source>
</evidence>
<comment type="similarity">
    <text evidence="1">Belongs to the LysR transcriptional regulatory family.</text>
</comment>
<dbReference type="InterPro" id="IPR036390">
    <property type="entry name" value="WH_DNA-bd_sf"/>
</dbReference>
<organism evidence="6 7">
    <name type="scientific">Labrys wisconsinensis</name>
    <dbReference type="NCBI Taxonomy" id="425677"/>
    <lineage>
        <taxon>Bacteria</taxon>
        <taxon>Pseudomonadati</taxon>
        <taxon>Pseudomonadota</taxon>
        <taxon>Alphaproteobacteria</taxon>
        <taxon>Hyphomicrobiales</taxon>
        <taxon>Xanthobacteraceae</taxon>
        <taxon>Labrys</taxon>
    </lineage>
</organism>
<dbReference type="PRINTS" id="PR00039">
    <property type="entry name" value="HTHLYSR"/>
</dbReference>
<evidence type="ECO:0000256" key="3">
    <source>
        <dbReference type="ARBA" id="ARBA00023125"/>
    </source>
</evidence>
<comment type="caution">
    <text evidence="6">The sequence shown here is derived from an EMBL/GenBank/DDBJ whole genome shotgun (WGS) entry which is preliminary data.</text>
</comment>
<dbReference type="EMBL" id="JAUSVX010000008">
    <property type="protein sequence ID" value="MDQ0471087.1"/>
    <property type="molecule type" value="Genomic_DNA"/>
</dbReference>
<keyword evidence="4" id="KW-0804">Transcription</keyword>
<dbReference type="PANTHER" id="PTHR30579">
    <property type="entry name" value="TRANSCRIPTIONAL REGULATOR"/>
    <property type="match status" value="1"/>
</dbReference>
<dbReference type="Gene3D" id="3.40.190.10">
    <property type="entry name" value="Periplasmic binding protein-like II"/>
    <property type="match status" value="2"/>
</dbReference>
<evidence type="ECO:0000256" key="4">
    <source>
        <dbReference type="ARBA" id="ARBA00023163"/>
    </source>
</evidence>
<dbReference type="InterPro" id="IPR050176">
    <property type="entry name" value="LTTR"/>
</dbReference>
<dbReference type="InterPro" id="IPR036388">
    <property type="entry name" value="WH-like_DNA-bd_sf"/>
</dbReference>
<keyword evidence="2" id="KW-0805">Transcription regulation</keyword>
<dbReference type="PROSITE" id="PS50931">
    <property type="entry name" value="HTH_LYSR"/>
    <property type="match status" value="1"/>
</dbReference>
<evidence type="ECO:0000256" key="2">
    <source>
        <dbReference type="ARBA" id="ARBA00023015"/>
    </source>
</evidence>
<accession>A0ABU0J9Z3</accession>
<dbReference type="PANTHER" id="PTHR30579:SF7">
    <property type="entry name" value="HTH-TYPE TRANSCRIPTIONAL REGULATOR LRHA-RELATED"/>
    <property type="match status" value="1"/>
</dbReference>
<gene>
    <name evidence="6" type="ORF">QO011_004110</name>
</gene>
<dbReference type="Pfam" id="PF00126">
    <property type="entry name" value="HTH_1"/>
    <property type="match status" value="1"/>
</dbReference>
<protein>
    <submittedName>
        <fullName evidence="6">DNA-binding transcriptional LysR family regulator</fullName>
    </submittedName>
</protein>
<dbReference type="Gene3D" id="1.10.10.10">
    <property type="entry name" value="Winged helix-like DNA-binding domain superfamily/Winged helix DNA-binding domain"/>
    <property type="match status" value="1"/>
</dbReference>
<dbReference type="InterPro" id="IPR005119">
    <property type="entry name" value="LysR_subst-bd"/>
</dbReference>
<name>A0ABU0J9Z3_9HYPH</name>
<sequence length="293" mass="31912">MKWIDPMRHFDTDSLETLVTIVDRGGFTAAGEALGKTQAAVSVIVSKLEARLGKRLLERSRRGVKPTVAGEALIGYARRILAMEDEALAAIMGDEAEGRVRLAVPDDFLDLMVAPLMGAFAKRFPRVQLEMRCDLSFRIEPMLERGEVDLAIITRDPARPVGEVLRHEPRVWCAARDHRPELITPLPLAMFPEGCRCRPTALAALDAIGRPWRIAYTSSHLPGVYSAVNAGLAVTVLGISSVPPAWRRLGAAEGFPDLPDLDIALVAPRGASTATKHLASFIRERVVEGQIAA</sequence>
<evidence type="ECO:0000313" key="6">
    <source>
        <dbReference type="EMBL" id="MDQ0471087.1"/>
    </source>
</evidence>
<evidence type="ECO:0000259" key="5">
    <source>
        <dbReference type="PROSITE" id="PS50931"/>
    </source>
</evidence>
<evidence type="ECO:0000313" key="7">
    <source>
        <dbReference type="Proteomes" id="UP001242480"/>
    </source>
</evidence>